<accession>A0ABR7DS62</accession>
<dbReference type="RefSeq" id="WP_186930326.1">
    <property type="nucleotide sequence ID" value="NZ_JACOOJ010000022.1"/>
</dbReference>
<protein>
    <submittedName>
        <fullName evidence="1">Uncharacterized protein</fullName>
    </submittedName>
</protein>
<dbReference type="Proteomes" id="UP000651475">
    <property type="component" value="Unassembled WGS sequence"/>
</dbReference>
<keyword evidence="2" id="KW-1185">Reference proteome</keyword>
<gene>
    <name evidence="1" type="ORF">H8S65_12700</name>
</gene>
<dbReference type="EMBL" id="JACOOJ010000022">
    <property type="protein sequence ID" value="MBC5633618.1"/>
    <property type="molecule type" value="Genomic_DNA"/>
</dbReference>
<reference evidence="1 2" key="1">
    <citation type="submission" date="2020-08" db="EMBL/GenBank/DDBJ databases">
        <title>Genome public.</title>
        <authorList>
            <person name="Liu C."/>
            <person name="Sun Q."/>
        </authorList>
    </citation>
    <scope>NUCLEOTIDE SEQUENCE [LARGE SCALE GENOMIC DNA]</scope>
    <source>
        <strain evidence="1 2">NSJ-79</strain>
    </source>
</reference>
<evidence type="ECO:0000313" key="1">
    <source>
        <dbReference type="EMBL" id="MBC5633618.1"/>
    </source>
</evidence>
<proteinExistence type="predicted"/>
<evidence type="ECO:0000313" key="2">
    <source>
        <dbReference type="Proteomes" id="UP000651475"/>
    </source>
</evidence>
<comment type="caution">
    <text evidence="1">The sequence shown here is derived from an EMBL/GenBank/DDBJ whole genome shotgun (WGS) entry which is preliminary data.</text>
</comment>
<name>A0ABR7DS62_9BACT</name>
<sequence length="693" mass="78460">MNESKTYRRNTIISSVRQMSPNNPEVQFVDNRPSKFSGMLTDSGFVDNRLKTSLPIQRKIYFLADGKEIGRPANKQEGIRYNKVKKQLLEDTFVCSHRTFFEQNRLVTKNDFDKAIKDDLESNDKTLLVNKDDSVLTGASFVINATDKLGPNPDNFKVDKPNPGDIKIETTGYRNTYKPLPLNLGKKPTGYVANIVSYYAENGVKDITKRYFDDAISGEDEEKAKRLSVVVGLNSFSPIIKDDYETRKKDVSKKLAELTLPQYPINFQGFGFLWEPCWKLNGKHIPNFNIRWALENTPNVDDRNANFRVKQKDLFANLPYGVFRETVMASSRTHFLVDRLKLYNNPVYIHSGDGDSVSLKVPNDTDTGTGTTGILDKMDEHLGTNGTGAKIVIGGYNLYNLNEQKLIVEIVKAESNITFYADGSEIDKKKPSDDLSRYSENNAAFIQAKIGQIVHNTQVGNRYDRIIRNAISKIYPKMLYPTEPNMLIKAYDSLDSTDFFQTSFFDEEHRLKQQGSLWGMGASEGRVFKENMEKEYEQKPDASGIGFVDWAKGASLPTDPRGFDRHILISGYEKYPEKVEDFSPAQVHAAGQLGQDIPLVEAAVQQAQSYASAYRLAELYAQTLTSERVKKEQIRNNVLPAFKTVENMVSSMMMGSNDLEFASQNTGQELPDQIAKVICNELMESFKYYNEIP</sequence>
<organism evidence="1 2">
    <name type="scientific">Parabacteroides hominis</name>
    <dbReference type="NCBI Taxonomy" id="2763057"/>
    <lineage>
        <taxon>Bacteria</taxon>
        <taxon>Pseudomonadati</taxon>
        <taxon>Bacteroidota</taxon>
        <taxon>Bacteroidia</taxon>
        <taxon>Bacteroidales</taxon>
        <taxon>Tannerellaceae</taxon>
        <taxon>Parabacteroides</taxon>
    </lineage>
</organism>